<dbReference type="EMBL" id="JBHFFA010000004">
    <property type="protein sequence ID" value="KAL2629736.1"/>
    <property type="molecule type" value="Genomic_DNA"/>
</dbReference>
<dbReference type="AlphaFoldDB" id="A0ABD1YGF8"/>
<name>A0ABD1YGF8_9MARC</name>
<protein>
    <submittedName>
        <fullName evidence="1">Uncharacterized protein</fullName>
    </submittedName>
</protein>
<dbReference type="Proteomes" id="UP001605036">
    <property type="component" value="Unassembled WGS sequence"/>
</dbReference>
<proteinExistence type="predicted"/>
<reference evidence="1 2" key="1">
    <citation type="submission" date="2024-09" db="EMBL/GenBank/DDBJ databases">
        <title>Chromosome-scale assembly of Riccia fluitans.</title>
        <authorList>
            <person name="Paukszto L."/>
            <person name="Sawicki J."/>
            <person name="Karawczyk K."/>
            <person name="Piernik-Szablinska J."/>
            <person name="Szczecinska M."/>
            <person name="Mazdziarz M."/>
        </authorList>
    </citation>
    <scope>NUCLEOTIDE SEQUENCE [LARGE SCALE GENOMIC DNA]</scope>
    <source>
        <strain evidence="1">Rf_01</strain>
        <tissue evidence="1">Aerial parts of the thallus</tissue>
    </source>
</reference>
<evidence type="ECO:0000313" key="2">
    <source>
        <dbReference type="Proteomes" id="UP001605036"/>
    </source>
</evidence>
<organism evidence="1 2">
    <name type="scientific">Riccia fluitans</name>
    <dbReference type="NCBI Taxonomy" id="41844"/>
    <lineage>
        <taxon>Eukaryota</taxon>
        <taxon>Viridiplantae</taxon>
        <taxon>Streptophyta</taxon>
        <taxon>Embryophyta</taxon>
        <taxon>Marchantiophyta</taxon>
        <taxon>Marchantiopsida</taxon>
        <taxon>Marchantiidae</taxon>
        <taxon>Marchantiales</taxon>
        <taxon>Ricciaceae</taxon>
        <taxon>Riccia</taxon>
    </lineage>
</organism>
<evidence type="ECO:0000313" key="1">
    <source>
        <dbReference type="EMBL" id="KAL2629736.1"/>
    </source>
</evidence>
<accession>A0ABD1YGF8</accession>
<sequence>MKRVPCSGLAAFSAAAHGFKADRLTVVCLSKIAGGGFPGEPRRLCYLMCRCVYRVIGRMGVSLRAPTSVQIELFDQKGGEGYLREQYDGLATPLRPCAVWEVLTRIPAL</sequence>
<keyword evidence="2" id="KW-1185">Reference proteome</keyword>
<comment type="caution">
    <text evidence="1">The sequence shown here is derived from an EMBL/GenBank/DDBJ whole genome shotgun (WGS) entry which is preliminary data.</text>
</comment>
<gene>
    <name evidence="1" type="ORF">R1flu_014422</name>
</gene>